<gene>
    <name evidence="2" type="ORF">IXB28_14880</name>
</gene>
<evidence type="ECO:0000256" key="1">
    <source>
        <dbReference type="SAM" id="SignalP"/>
    </source>
</evidence>
<evidence type="ECO:0000313" key="2">
    <source>
        <dbReference type="EMBL" id="MBT9313496.1"/>
    </source>
</evidence>
<evidence type="ECO:0008006" key="4">
    <source>
        <dbReference type="Google" id="ProtNLM"/>
    </source>
</evidence>
<accession>A0ABS5Y6P2</accession>
<keyword evidence="1" id="KW-0732">Signal</keyword>
<feature type="chain" id="PRO_5046778853" description="Lipoprotein" evidence="1">
    <location>
        <begin position="27"/>
        <end position="153"/>
    </location>
</feature>
<evidence type="ECO:0000313" key="3">
    <source>
        <dbReference type="Proteomes" id="UP001196661"/>
    </source>
</evidence>
<dbReference type="EMBL" id="JADOER010000013">
    <property type="protein sequence ID" value="MBT9313496.1"/>
    <property type="molecule type" value="Genomic_DNA"/>
</dbReference>
<protein>
    <recommendedName>
        <fullName evidence="4">Lipoprotein</fullName>
    </recommendedName>
</protein>
<comment type="caution">
    <text evidence="2">The sequence shown here is derived from an EMBL/GenBank/DDBJ whole genome shotgun (WGS) entry which is preliminary data.</text>
</comment>
<dbReference type="RefSeq" id="WP_215619385.1">
    <property type="nucleotide sequence ID" value="NZ_JADOER010000013.1"/>
</dbReference>
<proteinExistence type="predicted"/>
<feature type="signal peptide" evidence="1">
    <location>
        <begin position="1"/>
        <end position="26"/>
    </location>
</feature>
<organism evidence="2 3">
    <name type="scientific">Leptothoe kymatousa TAU-MAC 1615</name>
    <dbReference type="NCBI Taxonomy" id="2364775"/>
    <lineage>
        <taxon>Bacteria</taxon>
        <taxon>Bacillati</taxon>
        <taxon>Cyanobacteriota</taxon>
        <taxon>Cyanophyceae</taxon>
        <taxon>Nodosilineales</taxon>
        <taxon>Cymatolegaceae</taxon>
        <taxon>Leptothoe</taxon>
        <taxon>Leptothoe kymatousa</taxon>
    </lineage>
</organism>
<reference evidence="2 3" key="1">
    <citation type="journal article" date="2021" name="Mar. Drugs">
        <title>Genome Reduction and Secondary Metabolism of the Marine Sponge-Associated Cyanobacterium Leptothoe.</title>
        <authorList>
            <person name="Konstantinou D."/>
            <person name="Popin R.V."/>
            <person name="Fewer D.P."/>
            <person name="Sivonen K."/>
            <person name="Gkelis S."/>
        </authorList>
    </citation>
    <scope>NUCLEOTIDE SEQUENCE [LARGE SCALE GENOMIC DNA]</scope>
    <source>
        <strain evidence="2 3">TAU-MAC 1615</strain>
    </source>
</reference>
<dbReference type="Proteomes" id="UP001196661">
    <property type="component" value="Unassembled WGS sequence"/>
</dbReference>
<keyword evidence="3" id="KW-1185">Reference proteome</keyword>
<sequence>MPLAFSNKCRALVGLLALLSVGCSRASDHTRTLTLHQSWPLAVGTEVAGYTVSSGLGDITLNLRGDNIHMPFDGTVEATPVNKSNCVLVSSGDVPAYLFRLCGVRQAQLGHHREGSAIGSAGQLVFSMLRRQPDGTWAIVEPSPKFVEQMLAR</sequence>
<name>A0ABS5Y6P2_9CYAN</name>